<keyword evidence="1" id="KW-0812">Transmembrane</keyword>
<organism evidence="2 3">
    <name type="scientific">Rotaria sordida</name>
    <dbReference type="NCBI Taxonomy" id="392033"/>
    <lineage>
        <taxon>Eukaryota</taxon>
        <taxon>Metazoa</taxon>
        <taxon>Spiralia</taxon>
        <taxon>Gnathifera</taxon>
        <taxon>Rotifera</taxon>
        <taxon>Eurotatoria</taxon>
        <taxon>Bdelloidea</taxon>
        <taxon>Philodinida</taxon>
        <taxon>Philodinidae</taxon>
        <taxon>Rotaria</taxon>
    </lineage>
</organism>
<evidence type="ECO:0000256" key="1">
    <source>
        <dbReference type="SAM" id="Phobius"/>
    </source>
</evidence>
<dbReference type="AlphaFoldDB" id="A0A815L0R1"/>
<proteinExistence type="predicted"/>
<keyword evidence="1" id="KW-0472">Membrane</keyword>
<reference evidence="2" key="1">
    <citation type="submission" date="2021-02" db="EMBL/GenBank/DDBJ databases">
        <authorList>
            <person name="Nowell W R."/>
        </authorList>
    </citation>
    <scope>NUCLEOTIDE SEQUENCE</scope>
</reference>
<name>A0A815L0R1_9BILA</name>
<dbReference type="GO" id="GO:0034976">
    <property type="term" value="P:response to endoplasmic reticulum stress"/>
    <property type="evidence" value="ECO:0007669"/>
    <property type="project" value="TreeGrafter"/>
</dbReference>
<keyword evidence="1" id="KW-1133">Transmembrane helix</keyword>
<sequence length="77" mass="8850">MLLSRFLLNQFLDYQEILMSNIKQLTEKETNRVDLLRIIEHNTSIVFLAAPLLTIILALIGMEAIMSEFFNDASTGY</sequence>
<dbReference type="GO" id="GO:0005783">
    <property type="term" value="C:endoplasmic reticulum"/>
    <property type="evidence" value="ECO:0007669"/>
    <property type="project" value="TreeGrafter"/>
</dbReference>
<dbReference type="GO" id="GO:1904294">
    <property type="term" value="P:positive regulation of ERAD pathway"/>
    <property type="evidence" value="ECO:0007669"/>
    <property type="project" value="TreeGrafter"/>
</dbReference>
<feature type="transmembrane region" description="Helical" evidence="1">
    <location>
        <begin position="45"/>
        <end position="66"/>
    </location>
</feature>
<evidence type="ECO:0000313" key="3">
    <source>
        <dbReference type="Proteomes" id="UP000663882"/>
    </source>
</evidence>
<dbReference type="Pfam" id="PF09746">
    <property type="entry name" value="Membralin"/>
    <property type="match status" value="1"/>
</dbReference>
<dbReference type="OrthoDB" id="6779347at2759"/>
<gene>
    <name evidence="2" type="ORF">RFH988_LOCUS34913</name>
</gene>
<accession>A0A815L0R1</accession>
<dbReference type="PANTHER" id="PTHR21650:SF4">
    <property type="entry name" value="MEMBRALIN"/>
    <property type="match status" value="1"/>
</dbReference>
<protein>
    <submittedName>
        <fullName evidence="2">Uncharacterized protein</fullName>
    </submittedName>
</protein>
<evidence type="ECO:0000313" key="2">
    <source>
        <dbReference type="EMBL" id="CAF1402720.1"/>
    </source>
</evidence>
<dbReference type="Proteomes" id="UP000663882">
    <property type="component" value="Unassembled WGS sequence"/>
</dbReference>
<comment type="caution">
    <text evidence="2">The sequence shown here is derived from an EMBL/GenBank/DDBJ whole genome shotgun (WGS) entry which is preliminary data.</text>
</comment>
<dbReference type="EMBL" id="CAJNOO010005068">
    <property type="protein sequence ID" value="CAF1402720.1"/>
    <property type="molecule type" value="Genomic_DNA"/>
</dbReference>
<dbReference type="PANTHER" id="PTHR21650">
    <property type="entry name" value="MEMBRALIN/KINETOCHORE PROTEIN NUF2"/>
    <property type="match status" value="1"/>
</dbReference>
<dbReference type="InterPro" id="IPR019144">
    <property type="entry name" value="Membralin"/>
</dbReference>